<keyword evidence="1" id="KW-1133">Transmembrane helix</keyword>
<evidence type="ECO:0000313" key="3">
    <source>
        <dbReference type="Proteomes" id="UP000034364"/>
    </source>
</evidence>
<protein>
    <submittedName>
        <fullName evidence="2">Uncharacterized protein</fullName>
    </submittedName>
</protein>
<accession>A0A0G1S2N9</accession>
<dbReference type="AlphaFoldDB" id="A0A0G1S2N9"/>
<proteinExistence type="predicted"/>
<gene>
    <name evidence="2" type="ORF">UX87_C0018G0003</name>
</gene>
<evidence type="ECO:0000256" key="1">
    <source>
        <dbReference type="SAM" id="Phobius"/>
    </source>
</evidence>
<keyword evidence="1" id="KW-0472">Membrane</keyword>
<dbReference type="Proteomes" id="UP000034364">
    <property type="component" value="Unassembled WGS sequence"/>
</dbReference>
<keyword evidence="1" id="KW-0812">Transmembrane</keyword>
<organism evidence="2 3">
    <name type="scientific">Candidatus Amesbacteria bacterium GW2011_GWA1_47_16</name>
    <dbReference type="NCBI Taxonomy" id="1618353"/>
    <lineage>
        <taxon>Bacteria</taxon>
        <taxon>Candidatus Amesiibacteriota</taxon>
    </lineage>
</organism>
<name>A0A0G1S2N9_9BACT</name>
<feature type="transmembrane region" description="Helical" evidence="1">
    <location>
        <begin position="44"/>
        <end position="61"/>
    </location>
</feature>
<comment type="caution">
    <text evidence="2">The sequence shown here is derived from an EMBL/GenBank/DDBJ whole genome shotgun (WGS) entry which is preliminary data.</text>
</comment>
<feature type="transmembrane region" description="Helical" evidence="1">
    <location>
        <begin position="12"/>
        <end position="32"/>
    </location>
</feature>
<sequence length="72" mass="8114">MATVSERKERISKFVGGVWVIGGFGAITSEVAETYFGWGWGREGMYIILGLTAISIIWGVREHNRLDLRKKI</sequence>
<evidence type="ECO:0000313" key="2">
    <source>
        <dbReference type="EMBL" id="KKU63754.1"/>
    </source>
</evidence>
<reference evidence="2 3" key="1">
    <citation type="journal article" date="2015" name="Nature">
        <title>rRNA introns, odd ribosomes, and small enigmatic genomes across a large radiation of phyla.</title>
        <authorList>
            <person name="Brown C.T."/>
            <person name="Hug L.A."/>
            <person name="Thomas B.C."/>
            <person name="Sharon I."/>
            <person name="Castelle C.J."/>
            <person name="Singh A."/>
            <person name="Wilkins M.J."/>
            <person name="Williams K.H."/>
            <person name="Banfield J.F."/>
        </authorList>
    </citation>
    <scope>NUCLEOTIDE SEQUENCE [LARGE SCALE GENOMIC DNA]</scope>
</reference>
<dbReference type="EMBL" id="LCNV01000018">
    <property type="protein sequence ID" value="KKU63754.1"/>
    <property type="molecule type" value="Genomic_DNA"/>
</dbReference>